<dbReference type="InterPro" id="IPR029491">
    <property type="entry name" value="Helicase_HTH"/>
</dbReference>
<dbReference type="InterPro" id="IPR010997">
    <property type="entry name" value="HRDC-like_sf"/>
</dbReference>
<evidence type="ECO:0000256" key="5">
    <source>
        <dbReference type="ARBA" id="ARBA00022806"/>
    </source>
</evidence>
<dbReference type="FunFam" id="3.40.50.300:FF:001450">
    <property type="entry name" value="ATP-dependent DNA helicase"/>
    <property type="match status" value="1"/>
</dbReference>
<evidence type="ECO:0000259" key="13">
    <source>
        <dbReference type="PROSITE" id="PS51194"/>
    </source>
</evidence>
<dbReference type="Pfam" id="PF14493">
    <property type="entry name" value="HTH_40"/>
    <property type="match status" value="1"/>
</dbReference>
<feature type="domain" description="HRDC" evidence="11">
    <location>
        <begin position="542"/>
        <end position="622"/>
    </location>
</feature>
<keyword evidence="6 10" id="KW-0067">ATP-binding</keyword>
<keyword evidence="5 10" id="KW-0347">Helicase</keyword>
<dbReference type="InterPro" id="IPR004589">
    <property type="entry name" value="DNA_helicase_ATP-dep_RecQ"/>
</dbReference>
<keyword evidence="15" id="KW-1185">Reference proteome</keyword>
<dbReference type="AlphaFoldDB" id="A0AAV8QUG2"/>
<dbReference type="InterPro" id="IPR027417">
    <property type="entry name" value="P-loop_NTPase"/>
</dbReference>
<dbReference type="InterPro" id="IPR014001">
    <property type="entry name" value="Helicase_ATP-bd"/>
</dbReference>
<dbReference type="NCBIfam" id="TIGR00614">
    <property type="entry name" value="recQ_fam"/>
    <property type="match status" value="1"/>
</dbReference>
<dbReference type="InterPro" id="IPR018982">
    <property type="entry name" value="RQC_domain"/>
</dbReference>
<dbReference type="Proteomes" id="UP001222027">
    <property type="component" value="Unassembled WGS sequence"/>
</dbReference>
<dbReference type="Gene3D" id="3.40.50.300">
    <property type="entry name" value="P-loop containing nucleotide triphosphate hydrolases"/>
    <property type="match status" value="2"/>
</dbReference>
<dbReference type="SUPFAM" id="SSF52540">
    <property type="entry name" value="P-loop containing nucleoside triphosphate hydrolases"/>
    <property type="match status" value="1"/>
</dbReference>
<comment type="subcellular location">
    <subcellularLocation>
        <location evidence="10">Nucleus</location>
    </subcellularLocation>
</comment>
<keyword evidence="7" id="KW-0238">DNA-binding</keyword>
<feature type="domain" description="Helicase C-terminal" evidence="13">
    <location>
        <begin position="216"/>
        <end position="364"/>
    </location>
</feature>
<dbReference type="InterPro" id="IPR011545">
    <property type="entry name" value="DEAD/DEAH_box_helicase_dom"/>
</dbReference>
<dbReference type="GO" id="GO:0005524">
    <property type="term" value="F:ATP binding"/>
    <property type="evidence" value="ECO:0007669"/>
    <property type="project" value="UniProtKB-KW"/>
</dbReference>
<dbReference type="CDD" id="cd18794">
    <property type="entry name" value="SF2_C_RecQ"/>
    <property type="match status" value="1"/>
</dbReference>
<dbReference type="Gene3D" id="1.10.10.10">
    <property type="entry name" value="Winged helix-like DNA-binding domain superfamily/Winged helix DNA-binding domain"/>
    <property type="match status" value="1"/>
</dbReference>
<comment type="cofactor">
    <cofactor evidence="1">
        <name>Zn(2+)</name>
        <dbReference type="ChEBI" id="CHEBI:29105"/>
    </cofactor>
</comment>
<dbReference type="SMART" id="SM00956">
    <property type="entry name" value="RQC"/>
    <property type="match status" value="1"/>
</dbReference>
<accession>A0AAV8QUG2</accession>
<dbReference type="GO" id="GO:0006260">
    <property type="term" value="P:DNA replication"/>
    <property type="evidence" value="ECO:0007669"/>
    <property type="project" value="InterPro"/>
</dbReference>
<dbReference type="GO" id="GO:0043138">
    <property type="term" value="F:3'-5' DNA helicase activity"/>
    <property type="evidence" value="ECO:0007669"/>
    <property type="project" value="UniProtKB-EC"/>
</dbReference>
<dbReference type="EMBL" id="JAQQAF010000006">
    <property type="protein sequence ID" value="KAJ8478764.1"/>
    <property type="molecule type" value="Genomic_DNA"/>
</dbReference>
<dbReference type="GO" id="GO:0000724">
    <property type="term" value="P:double-strand break repair via homologous recombination"/>
    <property type="evidence" value="ECO:0007669"/>
    <property type="project" value="TreeGrafter"/>
</dbReference>
<dbReference type="GO" id="GO:0005694">
    <property type="term" value="C:chromosome"/>
    <property type="evidence" value="ECO:0007669"/>
    <property type="project" value="TreeGrafter"/>
</dbReference>
<dbReference type="Pfam" id="PF16124">
    <property type="entry name" value="RecQ_Zn_bind"/>
    <property type="match status" value="1"/>
</dbReference>
<evidence type="ECO:0000256" key="7">
    <source>
        <dbReference type="ARBA" id="ARBA00023125"/>
    </source>
</evidence>
<dbReference type="PROSITE" id="PS51194">
    <property type="entry name" value="HELICASE_CTER"/>
    <property type="match status" value="1"/>
</dbReference>
<evidence type="ECO:0000256" key="8">
    <source>
        <dbReference type="ARBA" id="ARBA00023235"/>
    </source>
</evidence>
<dbReference type="InterPro" id="IPR002121">
    <property type="entry name" value="HRDC_dom"/>
</dbReference>
<dbReference type="PROSITE" id="PS51192">
    <property type="entry name" value="HELICASE_ATP_BIND_1"/>
    <property type="match status" value="1"/>
</dbReference>
<gene>
    <name evidence="14" type="ORF">OPV22_022491</name>
</gene>
<dbReference type="Pfam" id="PF00270">
    <property type="entry name" value="DEAD"/>
    <property type="match status" value="1"/>
</dbReference>
<dbReference type="PROSITE" id="PS50967">
    <property type="entry name" value="HRDC"/>
    <property type="match status" value="1"/>
</dbReference>
<keyword evidence="4 10" id="KW-0378">Hydrolase</keyword>
<evidence type="ECO:0000259" key="11">
    <source>
        <dbReference type="PROSITE" id="PS50967"/>
    </source>
</evidence>
<keyword evidence="10" id="KW-0539">Nucleus</keyword>
<comment type="similarity">
    <text evidence="2 10">Belongs to the helicase family. RecQ subfamily.</text>
</comment>
<comment type="catalytic activity">
    <reaction evidence="9 10">
        <text>Couples ATP hydrolysis with the unwinding of duplex DNA by translocating in the 3'-5' direction.</text>
        <dbReference type="EC" id="5.6.2.4"/>
    </reaction>
</comment>
<dbReference type="GO" id="GO:0016787">
    <property type="term" value="F:hydrolase activity"/>
    <property type="evidence" value="ECO:0007669"/>
    <property type="project" value="UniProtKB-KW"/>
</dbReference>
<evidence type="ECO:0000313" key="15">
    <source>
        <dbReference type="Proteomes" id="UP001222027"/>
    </source>
</evidence>
<evidence type="ECO:0000313" key="14">
    <source>
        <dbReference type="EMBL" id="KAJ8478764.1"/>
    </source>
</evidence>
<evidence type="ECO:0000256" key="1">
    <source>
        <dbReference type="ARBA" id="ARBA00001947"/>
    </source>
</evidence>
<dbReference type="CDD" id="cd17920">
    <property type="entry name" value="DEXHc_RecQ"/>
    <property type="match status" value="1"/>
</dbReference>
<dbReference type="InterPro" id="IPR032284">
    <property type="entry name" value="RecQ_Zn-bd"/>
</dbReference>
<protein>
    <recommendedName>
        <fullName evidence="10">ATP-dependent DNA helicase</fullName>
        <ecNumber evidence="10">5.6.2.4</ecNumber>
    </recommendedName>
</protein>
<dbReference type="SMART" id="SM00341">
    <property type="entry name" value="HRDC"/>
    <property type="match status" value="1"/>
</dbReference>
<dbReference type="GO" id="GO:0009378">
    <property type="term" value="F:four-way junction helicase activity"/>
    <property type="evidence" value="ECO:0007669"/>
    <property type="project" value="TreeGrafter"/>
</dbReference>
<dbReference type="SMART" id="SM00490">
    <property type="entry name" value="HELICc"/>
    <property type="match status" value="1"/>
</dbReference>
<dbReference type="SMART" id="SM00487">
    <property type="entry name" value="DEXDc"/>
    <property type="match status" value="1"/>
</dbReference>
<dbReference type="Gene3D" id="1.10.150.80">
    <property type="entry name" value="HRDC domain"/>
    <property type="match status" value="1"/>
</dbReference>
<organism evidence="14 15">
    <name type="scientific">Ensete ventricosum</name>
    <name type="common">Abyssinian banana</name>
    <name type="synonym">Musa ensete</name>
    <dbReference type="NCBI Taxonomy" id="4639"/>
    <lineage>
        <taxon>Eukaryota</taxon>
        <taxon>Viridiplantae</taxon>
        <taxon>Streptophyta</taxon>
        <taxon>Embryophyta</taxon>
        <taxon>Tracheophyta</taxon>
        <taxon>Spermatophyta</taxon>
        <taxon>Magnoliopsida</taxon>
        <taxon>Liliopsida</taxon>
        <taxon>Zingiberales</taxon>
        <taxon>Musaceae</taxon>
        <taxon>Ensete</taxon>
    </lineage>
</organism>
<dbReference type="Pfam" id="PF00570">
    <property type="entry name" value="HRDC"/>
    <property type="match status" value="1"/>
</dbReference>
<dbReference type="InterPro" id="IPR044876">
    <property type="entry name" value="HRDC_dom_sf"/>
</dbReference>
<dbReference type="SUPFAM" id="SSF46785">
    <property type="entry name" value="Winged helix' DNA-binding domain"/>
    <property type="match status" value="1"/>
</dbReference>
<dbReference type="FunFam" id="1.10.10.10:FF:000513">
    <property type="entry name" value="ATP-dependent DNA helicase"/>
    <property type="match status" value="1"/>
</dbReference>
<dbReference type="Pfam" id="PF00271">
    <property type="entry name" value="Helicase_C"/>
    <property type="match status" value="1"/>
</dbReference>
<evidence type="ECO:0000256" key="4">
    <source>
        <dbReference type="ARBA" id="ARBA00022801"/>
    </source>
</evidence>
<feature type="domain" description="Helicase ATP-binding" evidence="12">
    <location>
        <begin position="22"/>
        <end position="189"/>
    </location>
</feature>
<evidence type="ECO:0000256" key="9">
    <source>
        <dbReference type="ARBA" id="ARBA00034617"/>
    </source>
</evidence>
<name>A0AAV8QUG2_ENSVE</name>
<keyword evidence="3 10" id="KW-0547">Nucleotide-binding</keyword>
<reference evidence="14 15" key="1">
    <citation type="submission" date="2022-12" db="EMBL/GenBank/DDBJ databases">
        <title>Chromosome-scale assembly of the Ensete ventricosum genome.</title>
        <authorList>
            <person name="Dussert Y."/>
            <person name="Stocks J."/>
            <person name="Wendawek A."/>
            <person name="Woldeyes F."/>
            <person name="Nichols R.A."/>
            <person name="Borrell J.S."/>
        </authorList>
    </citation>
    <scope>NUCLEOTIDE SEQUENCE [LARGE SCALE GENOMIC DNA]</scope>
    <source>
        <strain evidence="15">cv. Maze</strain>
        <tissue evidence="14">Seeds</tissue>
    </source>
</reference>
<keyword evidence="8" id="KW-0413">Isomerase</keyword>
<dbReference type="GO" id="GO:0005634">
    <property type="term" value="C:nucleus"/>
    <property type="evidence" value="ECO:0007669"/>
    <property type="project" value="UniProtKB-SubCell"/>
</dbReference>
<dbReference type="PANTHER" id="PTHR13710">
    <property type="entry name" value="DNA HELICASE RECQ FAMILY MEMBER"/>
    <property type="match status" value="1"/>
</dbReference>
<proteinExistence type="inferred from homology"/>
<dbReference type="PANTHER" id="PTHR13710:SF120">
    <property type="entry name" value="BIFUNCTIONAL 3'-5' EXONUCLEASE_ATP-DEPENDENT HELICASE WRN"/>
    <property type="match status" value="1"/>
</dbReference>
<dbReference type="Pfam" id="PF09382">
    <property type="entry name" value="RQC"/>
    <property type="match status" value="1"/>
</dbReference>
<dbReference type="InterPro" id="IPR036388">
    <property type="entry name" value="WH-like_DNA-bd_sf"/>
</dbReference>
<comment type="catalytic activity">
    <reaction evidence="10">
        <text>ATP + H2O = ADP + phosphate + H(+)</text>
        <dbReference type="Rhea" id="RHEA:13065"/>
        <dbReference type="ChEBI" id="CHEBI:15377"/>
        <dbReference type="ChEBI" id="CHEBI:15378"/>
        <dbReference type="ChEBI" id="CHEBI:30616"/>
        <dbReference type="ChEBI" id="CHEBI:43474"/>
        <dbReference type="ChEBI" id="CHEBI:456216"/>
    </reaction>
</comment>
<dbReference type="InterPro" id="IPR001650">
    <property type="entry name" value="Helicase_C-like"/>
</dbReference>
<evidence type="ECO:0000256" key="6">
    <source>
        <dbReference type="ARBA" id="ARBA00022840"/>
    </source>
</evidence>
<dbReference type="GO" id="GO:0005737">
    <property type="term" value="C:cytoplasm"/>
    <property type="evidence" value="ECO:0007669"/>
    <property type="project" value="TreeGrafter"/>
</dbReference>
<dbReference type="EC" id="5.6.2.4" evidence="10"/>
<comment type="caution">
    <text evidence="14">The sequence shown here is derived from an EMBL/GenBank/DDBJ whole genome shotgun (WGS) entry which is preliminary data.</text>
</comment>
<evidence type="ECO:0000256" key="10">
    <source>
        <dbReference type="RuleBase" id="RU364117"/>
    </source>
</evidence>
<evidence type="ECO:0000256" key="2">
    <source>
        <dbReference type="ARBA" id="ARBA00005446"/>
    </source>
</evidence>
<dbReference type="GO" id="GO:0003677">
    <property type="term" value="F:DNA binding"/>
    <property type="evidence" value="ECO:0007669"/>
    <property type="project" value="UniProtKB-KW"/>
</dbReference>
<evidence type="ECO:0000256" key="3">
    <source>
        <dbReference type="ARBA" id="ARBA00022741"/>
    </source>
</evidence>
<sequence>MQSVLQTYFGYFKFRSHQKEVIEKILDGKDCLVVMATGSGKSLFYQIPPLVTRKTAIVISPLLSLMQDQVMSLKQRGINAEYLGSTQTDKTVHSHAESGTYDVLYMTPEKACSLTSRFWANLLNMGICLFAVDEAHCISEWGHDFRKEYKQLNMLRGILSDVPFVALTATATEKVRNDIICSLNMNETFTAVGSFDRQNLFYGVKSFNRSLSFVDDLVQEVSKYINSAGSMIIYCTTVKDTEQIYESLQNAGIKAGIYHGQMGSSNREKIHRSFIKDELQILVATIAFGMGIDKPNVRCIIHYGCPRSLESYYQESGRCGRDGLPSVCWLYYSRSDFTKADYYCAEAHSESQRKAIMESLRAAEKYCFLATCRRKFLLQYFGETSNGDCGNCDNCTHAKKQRDLSRECFLLLSCIRSCGGRWGINMPIDILRGSRAKKIVGNNFDNLPLHGLGKDYSSTWWKALAAQLIANGYLKENLVDVYRTVSISPVGLQFLSSANTFHHRPLVLALTSEMADEEEHGNQKNKLGDHQNPAVLACEGLSEAESKLFLMLLDIRLDIAKRYGTAPYAICGDETINRLAKMRPCNRARLANIDGINQHFVTSYGDEFITSIDKLSQELNLQTDYEGTAQTAKNIKVGASIEKRATPAKLEAWRLWQHGGLSFQKIAEIPRNTGPIKEQTVISYVLDAAREGCELNWSRFCKETGLTLEIVSQIRCAITSVGSRCKLKPIKEELPESVTYDNIKTCLTMDELGLLAEEIIGCNSVDEVPNMIMESPSHVPFKSVIRNGAAYSSPMITTTIASESAPTSPDHCETHLKQSRSDDALDLESSAIKLPKICENTEHWTGDLVATEIAVLEWVRDHDGVSLLDIVEHFKGSEEESVLDLLSHLEGEFVIFKKNDLYKVM</sequence>
<dbReference type="SUPFAM" id="SSF47819">
    <property type="entry name" value="HRDC-like"/>
    <property type="match status" value="1"/>
</dbReference>
<evidence type="ECO:0000259" key="12">
    <source>
        <dbReference type="PROSITE" id="PS51192"/>
    </source>
</evidence>
<dbReference type="InterPro" id="IPR036390">
    <property type="entry name" value="WH_DNA-bd_sf"/>
</dbReference>